<gene>
    <name evidence="4" type="primary">PTC5</name>
    <name evidence="4" type="ORF">ATY40_BA7503091</name>
</gene>
<dbReference type="SMART" id="SM00332">
    <property type="entry name" value="PP2Cc"/>
    <property type="match status" value="1"/>
</dbReference>
<feature type="compositionally biased region" description="Polar residues" evidence="1">
    <location>
        <begin position="31"/>
        <end position="50"/>
    </location>
</feature>
<dbReference type="OrthoDB" id="420076at2759"/>
<dbReference type="GO" id="GO:0005739">
    <property type="term" value="C:mitochondrion"/>
    <property type="evidence" value="ECO:0007669"/>
    <property type="project" value="TreeGrafter"/>
</dbReference>
<reference evidence="4 5" key="1">
    <citation type="submission" date="2016-02" db="EMBL/GenBank/DDBJ databases">
        <title>Comparative genomic and transcriptomic foundation for Pichia pastoris.</title>
        <authorList>
            <person name="Love K.R."/>
            <person name="Shah K.A."/>
            <person name="Whittaker C.A."/>
            <person name="Wu J."/>
            <person name="Bartlett M.C."/>
            <person name="Ma D."/>
            <person name="Leeson R.L."/>
            <person name="Priest M."/>
            <person name="Young S.K."/>
            <person name="Love J.C."/>
        </authorList>
    </citation>
    <scope>NUCLEOTIDE SEQUENCE [LARGE SCALE GENOMIC DNA]</scope>
    <source>
        <strain evidence="4 5">ATCC 28485</strain>
    </source>
</reference>
<feature type="region of interest" description="Disordered" evidence="1">
    <location>
        <begin position="29"/>
        <end position="56"/>
    </location>
</feature>
<dbReference type="Pfam" id="PF00481">
    <property type="entry name" value="PP2C"/>
    <property type="match status" value="1"/>
</dbReference>
<dbReference type="PANTHER" id="PTHR13832">
    <property type="entry name" value="PROTEIN PHOSPHATASE 2C"/>
    <property type="match status" value="1"/>
</dbReference>
<feature type="transmembrane region" description="Helical" evidence="2">
    <location>
        <begin position="60"/>
        <end position="78"/>
    </location>
</feature>
<dbReference type="EMBL" id="CP014585">
    <property type="protein sequence ID" value="ANZ75205.1"/>
    <property type="molecule type" value="Genomic_DNA"/>
</dbReference>
<keyword evidence="2" id="KW-1133">Transmembrane helix</keyword>
<evidence type="ECO:0000313" key="5">
    <source>
        <dbReference type="Proteomes" id="UP000094565"/>
    </source>
</evidence>
<organism evidence="4 5">
    <name type="scientific">Komagataella pastoris</name>
    <name type="common">Yeast</name>
    <name type="synonym">Pichia pastoris</name>
    <dbReference type="NCBI Taxonomy" id="4922"/>
    <lineage>
        <taxon>Eukaryota</taxon>
        <taxon>Fungi</taxon>
        <taxon>Dikarya</taxon>
        <taxon>Ascomycota</taxon>
        <taxon>Saccharomycotina</taxon>
        <taxon>Pichiomycetes</taxon>
        <taxon>Pichiales</taxon>
        <taxon>Pichiaceae</taxon>
        <taxon>Komagataella</taxon>
    </lineage>
</organism>
<dbReference type="InterPro" id="IPR036457">
    <property type="entry name" value="PPM-type-like_dom_sf"/>
</dbReference>
<evidence type="ECO:0000313" key="4">
    <source>
        <dbReference type="EMBL" id="ANZ75205.1"/>
    </source>
</evidence>
<dbReference type="Proteomes" id="UP000094565">
    <property type="component" value="Chromosome 2"/>
</dbReference>
<feature type="region of interest" description="Disordered" evidence="1">
    <location>
        <begin position="468"/>
        <end position="521"/>
    </location>
</feature>
<keyword evidence="5" id="KW-1185">Reference proteome</keyword>
<dbReference type="PANTHER" id="PTHR13832:SF792">
    <property type="entry name" value="GM14286P"/>
    <property type="match status" value="1"/>
</dbReference>
<sequence>MLVFTVRPRVLRLLPRELIKATSRTLKKESSSQLMLPQQGQARQVSSTTRTPKKRRNMRNLNVAFVSGILVVASYVSITNQGKNYLSDTGGAAVGAASNLRNGVSGTLGAFFSTSSQDGSSQSSEKTGVLKLSDEEISARLRRMEESYTVNRGKGVVRYDVSQLPSNNPIEDDRAERMVEVRYRDTESPSDKNKAITDPGAGEVPADWMLWGVFDGHSGWNTSATLRDRLLDCVIEELSNVFRLGDRGPAARTVPSSDAIDRAIKAGFTKLDDQIVNKSVEKLFSGTPKVSAPELLMPALTGSCALVAFYDTHLRELRVALTGDSRAVLGSLGADDKWTATALSVDQTGSNPSEAARLAAEHPGEPNVVRNGRILGSLEPSRAFGDARYKWAKDIQDRVCRQFLGRTPPPALKTPPYVTAEPVVTSARIRPGKKDFLVLASDGLYELLSNEEIVGLVVRWMEKTGMVPPPSKSLKEKLLGGRGQSSTLTPVIDTSDASTKSSQRPPIRRSSQPATGSRPTYLLEDSNVATHLIRNALSDGGSPDNVSMLLGIPSPLSRRYRDDLTVTVVFFGERDGEGSDTALSVQLTPDATLGLQQPKPKL</sequence>
<dbReference type="InterPro" id="IPR015655">
    <property type="entry name" value="PP2C"/>
</dbReference>
<accession>A0A1B2JBG5</accession>
<dbReference type="CDD" id="cd00143">
    <property type="entry name" value="PP2Cc"/>
    <property type="match status" value="1"/>
</dbReference>
<proteinExistence type="predicted"/>
<protein>
    <submittedName>
        <fullName evidence="4">BA75_03091T0</fullName>
    </submittedName>
</protein>
<keyword evidence="2" id="KW-0472">Membrane</keyword>
<feature type="domain" description="PPM-type phosphatase" evidence="3">
    <location>
        <begin position="185"/>
        <end position="571"/>
    </location>
</feature>
<evidence type="ECO:0000259" key="3">
    <source>
        <dbReference type="PROSITE" id="PS51746"/>
    </source>
</evidence>
<keyword evidence="2" id="KW-0812">Transmembrane</keyword>
<dbReference type="InterPro" id="IPR001932">
    <property type="entry name" value="PPM-type_phosphatase-like_dom"/>
</dbReference>
<dbReference type="GO" id="GO:0004741">
    <property type="term" value="F:[pyruvate dehydrogenase (acetyl-transferring)]-phosphatase activity"/>
    <property type="evidence" value="ECO:0007669"/>
    <property type="project" value="TreeGrafter"/>
</dbReference>
<dbReference type="SUPFAM" id="SSF81606">
    <property type="entry name" value="PP2C-like"/>
    <property type="match status" value="1"/>
</dbReference>
<feature type="compositionally biased region" description="Low complexity" evidence="1">
    <location>
        <begin position="501"/>
        <end position="513"/>
    </location>
</feature>
<evidence type="ECO:0000256" key="1">
    <source>
        <dbReference type="SAM" id="MobiDB-lite"/>
    </source>
</evidence>
<dbReference type="AlphaFoldDB" id="A0A1B2JBG5"/>
<dbReference type="PROSITE" id="PS51746">
    <property type="entry name" value="PPM_2"/>
    <property type="match status" value="1"/>
</dbReference>
<dbReference type="Gene3D" id="3.60.40.10">
    <property type="entry name" value="PPM-type phosphatase domain"/>
    <property type="match status" value="1"/>
</dbReference>
<evidence type="ECO:0000256" key="2">
    <source>
        <dbReference type="SAM" id="Phobius"/>
    </source>
</evidence>
<name>A0A1B2JBG5_PICPA</name>